<protein>
    <recommendedName>
        <fullName evidence="4">Calcium channel YVC1-like C-terminal transmembrane domain-containing protein</fullName>
    </recommendedName>
</protein>
<dbReference type="OrthoDB" id="301415at2759"/>
<dbReference type="AlphaFoldDB" id="A0A2S5B2S3"/>
<dbReference type="GO" id="GO:0005262">
    <property type="term" value="F:calcium channel activity"/>
    <property type="evidence" value="ECO:0007669"/>
    <property type="project" value="TreeGrafter"/>
</dbReference>
<dbReference type="PANTHER" id="PTHR10582:SF2">
    <property type="entry name" value="INACTIVE"/>
    <property type="match status" value="1"/>
</dbReference>
<dbReference type="InterPro" id="IPR056336">
    <property type="entry name" value="YVC1_C"/>
</dbReference>
<keyword evidence="3" id="KW-0812">Transmembrane</keyword>
<evidence type="ECO:0000256" key="3">
    <source>
        <dbReference type="SAM" id="Phobius"/>
    </source>
</evidence>
<keyword evidence="1" id="KW-0677">Repeat</keyword>
<organism evidence="5 6">
    <name type="scientific">Rhodotorula taiwanensis</name>
    <dbReference type="NCBI Taxonomy" id="741276"/>
    <lineage>
        <taxon>Eukaryota</taxon>
        <taxon>Fungi</taxon>
        <taxon>Dikarya</taxon>
        <taxon>Basidiomycota</taxon>
        <taxon>Pucciniomycotina</taxon>
        <taxon>Microbotryomycetes</taxon>
        <taxon>Sporidiobolales</taxon>
        <taxon>Sporidiobolaceae</taxon>
        <taxon>Rhodotorula</taxon>
    </lineage>
</organism>
<proteinExistence type="predicted"/>
<feature type="transmembrane region" description="Helical" evidence="3">
    <location>
        <begin position="50"/>
        <end position="69"/>
    </location>
</feature>
<dbReference type="STRING" id="741276.A0A2S5B2S3"/>
<feature type="domain" description="Calcium channel YVC1-like C-terminal transmembrane" evidence="4">
    <location>
        <begin position="11"/>
        <end position="258"/>
    </location>
</feature>
<dbReference type="EMBL" id="PJQD01000088">
    <property type="protein sequence ID" value="POY70991.1"/>
    <property type="molecule type" value="Genomic_DNA"/>
</dbReference>
<reference evidence="5 6" key="1">
    <citation type="journal article" date="2018" name="Front. Microbiol.">
        <title>Prospects for Fungal Bioremediation of Acidic Radioactive Waste Sites: Characterization and Genome Sequence of Rhodotorula taiwanensis MD1149.</title>
        <authorList>
            <person name="Tkavc R."/>
            <person name="Matrosova V.Y."/>
            <person name="Grichenko O.E."/>
            <person name="Gostincar C."/>
            <person name="Volpe R.P."/>
            <person name="Klimenkova P."/>
            <person name="Gaidamakova E.K."/>
            <person name="Zhou C.E."/>
            <person name="Stewart B.J."/>
            <person name="Lyman M.G."/>
            <person name="Malfatti S.A."/>
            <person name="Rubinfeld B."/>
            <person name="Courtot M."/>
            <person name="Singh J."/>
            <person name="Dalgard C.L."/>
            <person name="Hamilton T."/>
            <person name="Frey K.G."/>
            <person name="Gunde-Cimerman N."/>
            <person name="Dugan L."/>
            <person name="Daly M.J."/>
        </authorList>
    </citation>
    <scope>NUCLEOTIDE SEQUENCE [LARGE SCALE GENOMIC DNA]</scope>
    <source>
        <strain evidence="5 6">MD1149</strain>
    </source>
</reference>
<evidence type="ECO:0000259" key="4">
    <source>
        <dbReference type="Pfam" id="PF23317"/>
    </source>
</evidence>
<dbReference type="GO" id="GO:0005886">
    <property type="term" value="C:plasma membrane"/>
    <property type="evidence" value="ECO:0007669"/>
    <property type="project" value="TreeGrafter"/>
</dbReference>
<feature type="transmembrane region" description="Helical" evidence="3">
    <location>
        <begin position="12"/>
        <end position="30"/>
    </location>
</feature>
<evidence type="ECO:0000313" key="5">
    <source>
        <dbReference type="EMBL" id="POY70991.1"/>
    </source>
</evidence>
<name>A0A2S5B2S3_9BASI</name>
<dbReference type="InterPro" id="IPR024862">
    <property type="entry name" value="TRPV"/>
</dbReference>
<feature type="transmembrane region" description="Helical" evidence="3">
    <location>
        <begin position="90"/>
        <end position="110"/>
    </location>
</feature>
<evidence type="ECO:0000256" key="2">
    <source>
        <dbReference type="SAM" id="MobiDB-lite"/>
    </source>
</evidence>
<evidence type="ECO:0000313" key="6">
    <source>
        <dbReference type="Proteomes" id="UP000237144"/>
    </source>
</evidence>
<dbReference type="GO" id="GO:0098703">
    <property type="term" value="P:calcium ion import across plasma membrane"/>
    <property type="evidence" value="ECO:0007669"/>
    <property type="project" value="TreeGrafter"/>
</dbReference>
<feature type="transmembrane region" description="Helical" evidence="3">
    <location>
        <begin position="152"/>
        <end position="173"/>
    </location>
</feature>
<gene>
    <name evidence="5" type="ORF">BMF94_5916</name>
</gene>
<feature type="region of interest" description="Disordered" evidence="2">
    <location>
        <begin position="340"/>
        <end position="366"/>
    </location>
</feature>
<dbReference type="Proteomes" id="UP000237144">
    <property type="component" value="Unassembled WGS sequence"/>
</dbReference>
<evidence type="ECO:0000256" key="1">
    <source>
        <dbReference type="ARBA" id="ARBA00022737"/>
    </source>
</evidence>
<feature type="non-terminal residue" evidence="5">
    <location>
        <position position="1"/>
    </location>
</feature>
<dbReference type="PANTHER" id="PTHR10582">
    <property type="entry name" value="TRANSIENT RECEPTOR POTENTIAL ION CHANNEL PROTEIN"/>
    <property type="match status" value="1"/>
</dbReference>
<keyword evidence="6" id="KW-1185">Reference proteome</keyword>
<accession>A0A2S5B2S3</accession>
<dbReference type="Pfam" id="PF23317">
    <property type="entry name" value="YVC1_C"/>
    <property type="match status" value="1"/>
</dbReference>
<keyword evidence="3" id="KW-0472">Membrane</keyword>
<keyword evidence="3" id="KW-1133">Transmembrane helix</keyword>
<feature type="transmembrane region" description="Helical" evidence="3">
    <location>
        <begin position="238"/>
        <end position="254"/>
    </location>
</feature>
<sequence>IYKIGLAATISVWQIVNWLIYSLAAVAFVYRCLDLAAHDDDKQNHYRQLAFQWLSMAAPLVWAKLLTVFDLLRFFGVMQIVVWRMLKESAVFCVLLVIFAIGFGQALTGLDVADEKRDSTRTVINTLIQAVLGSPNFDYYDELESAYPFGLILYYAWSVATIVILLNVLVALFSSAYESEETFLAFFASKTVDSILPLPRAIQRESLHPIDESRLIELVILPLEFIVSKRTYARINRVLMTTLFIIPMFCIAVYESRISPVRRTDLHALVCEPDDYQEAEENPEPASEERDGAKIAKVEFEQLKKRMPDLQRSPVGECLYQILELKKELATMRSELAGMRGDDGEKAQLAKDAKRYGKEAKAELEE</sequence>
<comment type="caution">
    <text evidence="5">The sequence shown here is derived from an EMBL/GenBank/DDBJ whole genome shotgun (WGS) entry which is preliminary data.</text>
</comment>